<organism evidence="1 2">
    <name type="scientific">Candidatus Galligastranaerophilus intestinavium</name>
    <dbReference type="NCBI Taxonomy" id="2840836"/>
    <lineage>
        <taxon>Bacteria</taxon>
        <taxon>Candidatus Galligastranaerophilus</taxon>
    </lineage>
</organism>
<sequence length="67" mass="8068">MKKTVVVKYHGKFYYINKARLNSTLNKMGMRARFDFVNENIKDYLLKNKLLYTEFLEFISDFCETGE</sequence>
<dbReference type="AlphaFoldDB" id="A0A9D1JWJ9"/>
<dbReference type="EMBL" id="DVJQ01000006">
    <property type="protein sequence ID" value="HIS73494.1"/>
    <property type="molecule type" value="Genomic_DNA"/>
</dbReference>
<accession>A0A9D1JWJ9</accession>
<reference evidence="1" key="2">
    <citation type="journal article" date="2021" name="PeerJ">
        <title>Extensive microbial diversity within the chicken gut microbiome revealed by metagenomics and culture.</title>
        <authorList>
            <person name="Gilroy R."/>
            <person name="Ravi A."/>
            <person name="Getino M."/>
            <person name="Pursley I."/>
            <person name="Horton D.L."/>
            <person name="Alikhan N.F."/>
            <person name="Baker D."/>
            <person name="Gharbi K."/>
            <person name="Hall N."/>
            <person name="Watson M."/>
            <person name="Adriaenssens E.M."/>
            <person name="Foster-Nyarko E."/>
            <person name="Jarju S."/>
            <person name="Secka A."/>
            <person name="Antonio M."/>
            <person name="Oren A."/>
            <person name="Chaudhuri R.R."/>
            <person name="La Ragione R."/>
            <person name="Hildebrand F."/>
            <person name="Pallen M.J."/>
        </authorList>
    </citation>
    <scope>NUCLEOTIDE SEQUENCE</scope>
    <source>
        <strain evidence="1">CHK152-2871</strain>
    </source>
</reference>
<protein>
    <submittedName>
        <fullName evidence="1">Uncharacterized protein</fullName>
    </submittedName>
</protein>
<reference evidence="1" key="1">
    <citation type="submission" date="2020-10" db="EMBL/GenBank/DDBJ databases">
        <authorList>
            <person name="Gilroy R."/>
        </authorList>
    </citation>
    <scope>NUCLEOTIDE SEQUENCE</scope>
    <source>
        <strain evidence="1">CHK152-2871</strain>
    </source>
</reference>
<evidence type="ECO:0000313" key="1">
    <source>
        <dbReference type="EMBL" id="HIS73494.1"/>
    </source>
</evidence>
<dbReference type="Proteomes" id="UP000886865">
    <property type="component" value="Unassembled WGS sequence"/>
</dbReference>
<gene>
    <name evidence="1" type="ORF">IAA86_00575</name>
</gene>
<comment type="caution">
    <text evidence="1">The sequence shown here is derived from an EMBL/GenBank/DDBJ whole genome shotgun (WGS) entry which is preliminary data.</text>
</comment>
<name>A0A9D1JWJ9_9BACT</name>
<evidence type="ECO:0000313" key="2">
    <source>
        <dbReference type="Proteomes" id="UP000886865"/>
    </source>
</evidence>
<proteinExistence type="predicted"/>